<organism evidence="1 2">
    <name type="scientific">Daphnia magna</name>
    <dbReference type="NCBI Taxonomy" id="35525"/>
    <lineage>
        <taxon>Eukaryota</taxon>
        <taxon>Metazoa</taxon>
        <taxon>Ecdysozoa</taxon>
        <taxon>Arthropoda</taxon>
        <taxon>Crustacea</taxon>
        <taxon>Branchiopoda</taxon>
        <taxon>Diplostraca</taxon>
        <taxon>Cladocera</taxon>
        <taxon>Anomopoda</taxon>
        <taxon>Daphniidae</taxon>
        <taxon>Daphnia</taxon>
    </lineage>
</organism>
<protein>
    <submittedName>
        <fullName evidence="1">Uncharacterized protein</fullName>
    </submittedName>
</protein>
<dbReference type="Proteomes" id="UP001234178">
    <property type="component" value="Unassembled WGS sequence"/>
</dbReference>
<reference evidence="1 2" key="1">
    <citation type="journal article" date="2023" name="Nucleic Acids Res.">
        <title>The hologenome of Daphnia magna reveals possible DNA methylation and microbiome-mediated evolution of the host genome.</title>
        <authorList>
            <person name="Chaturvedi A."/>
            <person name="Li X."/>
            <person name="Dhandapani V."/>
            <person name="Marshall H."/>
            <person name="Kissane S."/>
            <person name="Cuenca-Cambronero M."/>
            <person name="Asole G."/>
            <person name="Calvet F."/>
            <person name="Ruiz-Romero M."/>
            <person name="Marangio P."/>
            <person name="Guigo R."/>
            <person name="Rago D."/>
            <person name="Mirbahai L."/>
            <person name="Eastwood N."/>
            <person name="Colbourne J.K."/>
            <person name="Zhou J."/>
            <person name="Mallon E."/>
            <person name="Orsini L."/>
        </authorList>
    </citation>
    <scope>NUCLEOTIDE SEQUENCE [LARGE SCALE GENOMIC DNA]</scope>
    <source>
        <strain evidence="1">LRV0_1</strain>
    </source>
</reference>
<evidence type="ECO:0000313" key="2">
    <source>
        <dbReference type="Proteomes" id="UP001234178"/>
    </source>
</evidence>
<gene>
    <name evidence="1" type="ORF">OUZ56_012033</name>
</gene>
<comment type="caution">
    <text evidence="1">The sequence shown here is derived from an EMBL/GenBank/DDBJ whole genome shotgun (WGS) entry which is preliminary data.</text>
</comment>
<accession>A0ABQ9Z1X9</accession>
<dbReference type="EMBL" id="JAOYFB010000002">
    <property type="protein sequence ID" value="KAK4006878.1"/>
    <property type="molecule type" value="Genomic_DNA"/>
</dbReference>
<evidence type="ECO:0000313" key="1">
    <source>
        <dbReference type="EMBL" id="KAK4006878.1"/>
    </source>
</evidence>
<sequence>MVFIDKGPPKVAATGLTSKENVPNNFAVPITPEEKSDRQETYVLKLNSARLFKEAVKCGKVTALALIELRKEFVKKPLNGPKIRLVNVHPLSPQNIADIVVTDRGKTIKGNAIVMPISDFELLLGNDFLQQCRATQIDFESEEPSFTRGKSLLGEINPLQAEE</sequence>
<name>A0ABQ9Z1X9_9CRUS</name>
<dbReference type="InterPro" id="IPR021109">
    <property type="entry name" value="Peptidase_aspartic_dom_sf"/>
</dbReference>
<keyword evidence="2" id="KW-1185">Reference proteome</keyword>
<dbReference type="Gene3D" id="2.40.70.10">
    <property type="entry name" value="Acid Proteases"/>
    <property type="match status" value="1"/>
</dbReference>
<proteinExistence type="predicted"/>